<evidence type="ECO:0000313" key="1">
    <source>
        <dbReference type="EMBL" id="CAB3222312.1"/>
    </source>
</evidence>
<dbReference type="EMBL" id="CADEBC010000485">
    <property type="protein sequence ID" value="CAB3236031.1"/>
    <property type="molecule type" value="Genomic_DNA"/>
</dbReference>
<comment type="caution">
    <text evidence="1">The sequence shown here is derived from an EMBL/GenBank/DDBJ whole genome shotgun (WGS) entry which is preliminary data.</text>
</comment>
<sequence length="147" mass="15987">MAGPYRWVPASLHQRGIPAGALHVGNDEDGSEIYAGRASHEGDIIPAKVIPSKQACYVSYGGEEILKDQFEVLIPAVFSWQYSMNGQVPPGAVEAGYTAEGEILYLGRVRHDGCTTPGKIQPSHGTCYYPFGGEERSSREYEVLVLN</sequence>
<dbReference type="AlphaFoldDB" id="A0A8S0YS94"/>
<dbReference type="InterPro" id="IPR006616">
    <property type="entry name" value="DM9_repeat"/>
</dbReference>
<dbReference type="SMART" id="SM00696">
    <property type="entry name" value="DM9"/>
    <property type="match status" value="2"/>
</dbReference>
<proteinExistence type="predicted"/>
<evidence type="ECO:0000313" key="2">
    <source>
        <dbReference type="EMBL" id="CAB3236031.1"/>
    </source>
</evidence>
<keyword evidence="3" id="KW-1185">Reference proteome</keyword>
<dbReference type="OrthoDB" id="1925699at2759"/>
<evidence type="ECO:0000313" key="3">
    <source>
        <dbReference type="Proteomes" id="UP000494106"/>
    </source>
</evidence>
<organism evidence="1 4">
    <name type="scientific">Arctia plantaginis</name>
    <name type="common">Wood tiger moth</name>
    <name type="synonym">Phalaena plantaginis</name>
    <dbReference type="NCBI Taxonomy" id="874455"/>
    <lineage>
        <taxon>Eukaryota</taxon>
        <taxon>Metazoa</taxon>
        <taxon>Ecdysozoa</taxon>
        <taxon>Arthropoda</taxon>
        <taxon>Hexapoda</taxon>
        <taxon>Insecta</taxon>
        <taxon>Pterygota</taxon>
        <taxon>Neoptera</taxon>
        <taxon>Endopterygota</taxon>
        <taxon>Lepidoptera</taxon>
        <taxon>Glossata</taxon>
        <taxon>Ditrysia</taxon>
        <taxon>Noctuoidea</taxon>
        <taxon>Erebidae</taxon>
        <taxon>Arctiinae</taxon>
        <taxon>Arctia</taxon>
    </lineage>
</organism>
<protein>
    <submittedName>
        <fullName evidence="1">Uncharacterized protein</fullName>
    </submittedName>
</protein>
<reference evidence="3 4" key="1">
    <citation type="submission" date="2020-04" db="EMBL/GenBank/DDBJ databases">
        <authorList>
            <person name="Wallbank WR R."/>
            <person name="Pardo Diaz C."/>
            <person name="Kozak K."/>
            <person name="Martin S."/>
            <person name="Jiggins C."/>
            <person name="Moest M."/>
            <person name="Warren A I."/>
            <person name="Byers J.R.P. K."/>
            <person name="Montejo-Kovacevich G."/>
            <person name="Yen C E."/>
        </authorList>
    </citation>
    <scope>NUCLEOTIDE SEQUENCE [LARGE SCALE GENOMIC DNA]</scope>
</reference>
<dbReference type="EMBL" id="CADEBD010000055">
    <property type="protein sequence ID" value="CAB3222312.1"/>
    <property type="molecule type" value="Genomic_DNA"/>
</dbReference>
<gene>
    <name evidence="1" type="ORF">APLA_LOCUS1161</name>
    <name evidence="2" type="ORF">APLA_LOCUS6408</name>
</gene>
<dbReference type="Pfam" id="PF11901">
    <property type="entry name" value="DM9"/>
    <property type="match status" value="1"/>
</dbReference>
<name>A0A8S0YS94_ARCPL</name>
<accession>A0A8S0YS94</accession>
<dbReference type="Proteomes" id="UP000494106">
    <property type="component" value="Unassembled WGS sequence"/>
</dbReference>
<dbReference type="PANTHER" id="PTHR31649:SF10">
    <property type="entry name" value="IP19903P-RELATED"/>
    <property type="match status" value="1"/>
</dbReference>
<dbReference type="Proteomes" id="UP000494256">
    <property type="component" value="Unassembled WGS sequence"/>
</dbReference>
<dbReference type="PANTHER" id="PTHR31649">
    <property type="entry name" value="AGAP009604-PA"/>
    <property type="match status" value="1"/>
</dbReference>
<evidence type="ECO:0000313" key="4">
    <source>
        <dbReference type="Proteomes" id="UP000494256"/>
    </source>
</evidence>